<dbReference type="GO" id="GO:0005856">
    <property type="term" value="C:cytoskeleton"/>
    <property type="evidence" value="ECO:0007669"/>
    <property type="project" value="TreeGrafter"/>
</dbReference>
<gene>
    <name evidence="4" type="ORF">MCOS_LOCUS2528</name>
</gene>
<dbReference type="Proteomes" id="UP000267029">
    <property type="component" value="Unassembled WGS sequence"/>
</dbReference>
<feature type="coiled-coil region" evidence="2">
    <location>
        <begin position="60"/>
        <end position="240"/>
    </location>
</feature>
<feature type="coiled-coil region" evidence="2">
    <location>
        <begin position="290"/>
        <end position="534"/>
    </location>
</feature>
<dbReference type="AlphaFoldDB" id="A0A0R3U6U9"/>
<dbReference type="PANTHER" id="PTHR32083:SF0">
    <property type="entry name" value="CILIA AND FLAGELLA-ASSOCIATED PROTEIN 58"/>
    <property type="match status" value="1"/>
</dbReference>
<dbReference type="Pfam" id="PF21771">
    <property type="entry name" value="CFAP58_CC"/>
    <property type="match status" value="1"/>
</dbReference>
<protein>
    <recommendedName>
        <fullName evidence="3">Cilia- and flagella-associated protein 58 central coiled coil domain-containing protein</fullName>
    </recommendedName>
</protein>
<evidence type="ECO:0000259" key="3">
    <source>
        <dbReference type="Pfam" id="PF21771"/>
    </source>
</evidence>
<dbReference type="PANTHER" id="PTHR32083">
    <property type="entry name" value="CILIA AND FLAGELLA-ASSOCIATED PROTEIN 58-RELATED"/>
    <property type="match status" value="1"/>
</dbReference>
<accession>A0A0R3U6U9</accession>
<feature type="domain" description="Cilia- and flagella-associated protein 58 central coiled coil" evidence="3">
    <location>
        <begin position="319"/>
        <end position="622"/>
    </location>
</feature>
<evidence type="ECO:0000313" key="4">
    <source>
        <dbReference type="EMBL" id="VDD76525.1"/>
    </source>
</evidence>
<proteinExistence type="predicted"/>
<sequence>MVAFQKSHENERKLMIKCRELRADIFSNAVRLEHVKKISSEDSSNIAALKKELELAWKQVANATDKENKARQRIKLLKEEIAVLGNIIEKGDTGEVAVDAISEVTKNLEKLAKEKSEQAVENAKLRAEIEAAKEQIAALQDDVLLAQQKIAELGRDIQARAGDAQRELRKKEKMELEMNEVRDEVELKQTEIKTITNIIEQLRNDLKSRQEEDRLLKISLEQTNRQLQVTESKLADAQSKLEAQMSLTESVRAENQSRMMEVKQKEEEVLAIKSENSKLVRLNEVTSRRIRSADEKKLELERSRDKLRESIAAIDGELEAMRKAMDNDRKACEELAREREILSKTLFKMSGQTAKQANLLRLHEQSKRNLEQEIIKYRQEAETQRQIICMLEMERDRYLQEAANFTQKVLDLMEEVKLREMQIFDFKKKIAEARTKLKQQENLYEAVKDDRNLYSKNLIEAQDEISEMKRKLRIITLHIAQLKEEIINKDMLMVQESSECQRMTQERNNMHKELQRMKDMAKENRLKIEAHEAEERRLLKIIAEAEFARAKHRKELDQVVSEKDILGIQLVKRNDELANLYDKIRIQKSVLDQAEAQYNKVLEDLRRVRADICSARREKAMLQASVSKIDDLKREVIRARKELGWEQTRLKALEDEAKKPINVHRWRKLEGSDPSSFEMIKKIHMLQKRLMGKTEEVVEKEIQIETKERLYVDLKQVLARQPGPEIAEQLVIYEKCLSEKELAMKVNTFMCR</sequence>
<dbReference type="STRING" id="53468.A0A0R3U6U9"/>
<organism evidence="4 5">
    <name type="scientific">Mesocestoides corti</name>
    <name type="common">Flatworm</name>
    <dbReference type="NCBI Taxonomy" id="53468"/>
    <lineage>
        <taxon>Eukaryota</taxon>
        <taxon>Metazoa</taxon>
        <taxon>Spiralia</taxon>
        <taxon>Lophotrochozoa</taxon>
        <taxon>Platyhelminthes</taxon>
        <taxon>Cestoda</taxon>
        <taxon>Eucestoda</taxon>
        <taxon>Cyclophyllidea</taxon>
        <taxon>Mesocestoididae</taxon>
        <taxon>Mesocestoides</taxon>
    </lineage>
</organism>
<dbReference type="EMBL" id="UXSR01000425">
    <property type="protein sequence ID" value="VDD76525.1"/>
    <property type="molecule type" value="Genomic_DNA"/>
</dbReference>
<dbReference type="OrthoDB" id="264785at2759"/>
<reference evidence="4 5" key="1">
    <citation type="submission" date="2018-10" db="EMBL/GenBank/DDBJ databases">
        <authorList>
            <consortium name="Pathogen Informatics"/>
        </authorList>
    </citation>
    <scope>NUCLEOTIDE SEQUENCE [LARGE SCALE GENOMIC DNA]</scope>
</reference>
<evidence type="ECO:0000256" key="1">
    <source>
        <dbReference type="ARBA" id="ARBA00023054"/>
    </source>
</evidence>
<evidence type="ECO:0000313" key="5">
    <source>
        <dbReference type="Proteomes" id="UP000267029"/>
    </source>
</evidence>
<name>A0A0R3U6U9_MESCO</name>
<feature type="coiled-coil region" evidence="2">
    <location>
        <begin position="577"/>
        <end position="642"/>
    </location>
</feature>
<keyword evidence="5" id="KW-1185">Reference proteome</keyword>
<dbReference type="InterPro" id="IPR049270">
    <property type="entry name" value="CFAP58_CC"/>
</dbReference>
<evidence type="ECO:0000256" key="2">
    <source>
        <dbReference type="SAM" id="Coils"/>
    </source>
</evidence>
<keyword evidence="1 2" id="KW-0175">Coiled coil</keyword>